<evidence type="ECO:0000256" key="7">
    <source>
        <dbReference type="PROSITE-ProRule" id="PRU00418"/>
    </source>
</evidence>
<protein>
    <submittedName>
        <fullName evidence="8">PTS lactose/cellobiose transporter subunit IIA</fullName>
    </submittedName>
</protein>
<keyword evidence="6" id="KW-0479">Metal-binding</keyword>
<sequence length="106" mass="11432">MGQGTLEMIMGIIINAGNAKSEAMEAIQAAKEGDFESSEKKINYANDALVEAHHSQTGLLTAEAQGSAPDISLLLIHSQDHLMTSIAFSDIAKEVISLYKRLDEKD</sequence>
<keyword evidence="6" id="KW-0460">Magnesium</keyword>
<dbReference type="Gene3D" id="1.20.58.80">
    <property type="entry name" value="Phosphotransferase system, lactose/cellobiose-type IIA subunit"/>
    <property type="match status" value="1"/>
</dbReference>
<dbReference type="Pfam" id="PF02255">
    <property type="entry name" value="PTS_IIA"/>
    <property type="match status" value="1"/>
</dbReference>
<organism evidence="8 9">
    <name type="scientific">Vagococcus coleopterorum</name>
    <dbReference type="NCBI Taxonomy" id="2714946"/>
    <lineage>
        <taxon>Bacteria</taxon>
        <taxon>Bacillati</taxon>
        <taxon>Bacillota</taxon>
        <taxon>Bacilli</taxon>
        <taxon>Lactobacillales</taxon>
        <taxon>Enterococcaceae</taxon>
        <taxon>Vagococcus</taxon>
    </lineage>
</organism>
<dbReference type="AlphaFoldDB" id="A0A6G8APA8"/>
<dbReference type="KEGG" id="vah:G7081_07015"/>
<keyword evidence="2" id="KW-0762">Sugar transport</keyword>
<dbReference type="EMBL" id="CP049886">
    <property type="protein sequence ID" value="QIL46836.1"/>
    <property type="molecule type" value="Genomic_DNA"/>
</dbReference>
<dbReference type="GO" id="GO:0009401">
    <property type="term" value="P:phosphoenolpyruvate-dependent sugar phosphotransferase system"/>
    <property type="evidence" value="ECO:0007669"/>
    <property type="project" value="UniProtKB-KW"/>
</dbReference>
<dbReference type="InterPro" id="IPR003188">
    <property type="entry name" value="PTS_IIA_lac/cel"/>
</dbReference>
<comment type="cofactor">
    <cofactor evidence="6">
        <name>Mg(2+)</name>
        <dbReference type="ChEBI" id="CHEBI:18420"/>
    </cofactor>
    <text evidence="6">Binds 1 Mg(2+) ion per trimer.</text>
</comment>
<dbReference type="RefSeq" id="WP_166008224.1">
    <property type="nucleotide sequence ID" value="NZ_CP049886.1"/>
</dbReference>
<dbReference type="SUPFAM" id="SSF46973">
    <property type="entry name" value="Enzyme IIa from lactose specific PTS, IIa-lac"/>
    <property type="match status" value="1"/>
</dbReference>
<accession>A0A6G8APA8</accession>
<dbReference type="GO" id="GO:0016740">
    <property type="term" value="F:transferase activity"/>
    <property type="evidence" value="ECO:0007669"/>
    <property type="project" value="UniProtKB-KW"/>
</dbReference>
<feature type="active site" description="Tele-phosphohistidine intermediate" evidence="5">
    <location>
        <position position="77"/>
    </location>
</feature>
<name>A0A6G8APA8_9ENTE</name>
<evidence type="ECO:0000256" key="6">
    <source>
        <dbReference type="PIRSR" id="PIRSR000699-2"/>
    </source>
</evidence>
<dbReference type="CDD" id="cd00215">
    <property type="entry name" value="PTS_IIA_lac"/>
    <property type="match status" value="1"/>
</dbReference>
<dbReference type="PANTHER" id="PTHR34382">
    <property type="entry name" value="PTS SYSTEM N,N'-DIACETYLCHITOBIOSE-SPECIFIC EIIA COMPONENT"/>
    <property type="match status" value="1"/>
</dbReference>
<reference evidence="8 9" key="1">
    <citation type="submission" date="2020-03" db="EMBL/GenBank/DDBJ databases">
        <title>Vagococcus sp. nov., isolated from beetles.</title>
        <authorList>
            <person name="Hyun D.-W."/>
            <person name="Bae J.-W."/>
        </authorList>
    </citation>
    <scope>NUCLEOTIDE SEQUENCE [LARGE SCALE GENOMIC DNA]</scope>
    <source>
        <strain evidence="8 9">HDW17A</strain>
    </source>
</reference>
<dbReference type="PIRSF" id="PIRSF000699">
    <property type="entry name" value="PTS_IILac_III"/>
    <property type="match status" value="1"/>
</dbReference>
<proteinExistence type="predicted"/>
<keyword evidence="1" id="KW-0813">Transport</keyword>
<dbReference type="InterPro" id="IPR036542">
    <property type="entry name" value="PTS_IIA_lac/cel_sf"/>
</dbReference>
<feature type="binding site" evidence="6">
    <location>
        <position position="80"/>
    </location>
    <ligand>
        <name>Mg(2+)</name>
        <dbReference type="ChEBI" id="CHEBI:18420"/>
        <note>ligand shared between all trimeric partners</note>
    </ligand>
</feature>
<evidence type="ECO:0000256" key="2">
    <source>
        <dbReference type="ARBA" id="ARBA00022597"/>
    </source>
</evidence>
<keyword evidence="9" id="KW-1185">Reference proteome</keyword>
<evidence type="ECO:0000256" key="4">
    <source>
        <dbReference type="ARBA" id="ARBA00022683"/>
    </source>
</evidence>
<keyword evidence="4" id="KW-0598">Phosphotransferase system</keyword>
<gene>
    <name evidence="8" type="ORF">G7081_07015</name>
</gene>
<evidence type="ECO:0000256" key="3">
    <source>
        <dbReference type="ARBA" id="ARBA00022679"/>
    </source>
</evidence>
<dbReference type="PANTHER" id="PTHR34382:SF7">
    <property type="entry name" value="PTS SYSTEM N,N'-DIACETYLCHITOBIOSE-SPECIFIC EIIA COMPONENT"/>
    <property type="match status" value="1"/>
</dbReference>
<dbReference type="PROSITE" id="PS51095">
    <property type="entry name" value="PTS_EIIA_TYPE_3"/>
    <property type="match status" value="1"/>
</dbReference>
<dbReference type="Proteomes" id="UP000500890">
    <property type="component" value="Chromosome"/>
</dbReference>
<keyword evidence="3" id="KW-0808">Transferase</keyword>
<evidence type="ECO:0000256" key="5">
    <source>
        <dbReference type="PIRSR" id="PIRSR000699-1"/>
    </source>
</evidence>
<evidence type="ECO:0000313" key="9">
    <source>
        <dbReference type="Proteomes" id="UP000500890"/>
    </source>
</evidence>
<feature type="modified residue" description="Phosphohistidine; by HPr" evidence="7">
    <location>
        <position position="77"/>
    </location>
</feature>
<dbReference type="GO" id="GO:0046872">
    <property type="term" value="F:metal ion binding"/>
    <property type="evidence" value="ECO:0007669"/>
    <property type="project" value="UniProtKB-KW"/>
</dbReference>
<evidence type="ECO:0000313" key="8">
    <source>
        <dbReference type="EMBL" id="QIL46836.1"/>
    </source>
</evidence>
<evidence type="ECO:0000256" key="1">
    <source>
        <dbReference type="ARBA" id="ARBA00022448"/>
    </source>
</evidence>